<feature type="non-terminal residue" evidence="9">
    <location>
        <position position="1"/>
    </location>
</feature>
<gene>
    <name evidence="9" type="ORF">OCBIM_22031568mg</name>
</gene>
<sequence>TRTTKELGKNGIKCKYNVLHDNIQGISKLVARGFGCHDGVKCIRNLIYEVTYNVLKVFLENMNMLRHLLS</sequence>
<evidence type="ECO:0000313" key="9">
    <source>
        <dbReference type="EMBL" id="KOF77868.1"/>
    </source>
</evidence>
<evidence type="ECO:0000256" key="3">
    <source>
        <dbReference type="ARBA" id="ARBA00004286"/>
    </source>
</evidence>
<proteinExistence type="inferred from homology"/>
<evidence type="ECO:0000256" key="4">
    <source>
        <dbReference type="ARBA" id="ARBA00006564"/>
    </source>
</evidence>
<comment type="function">
    <text evidence="1">Core component of nucleosome. Nucleosomes wrap and compact DNA into chromatin, limiting DNA accessibility to the cellular machineries which require DNA as a template. Histones thereby play a central role in transcription regulation, DNA repair, DNA replication and chromosomal stability. DNA accessibility is regulated via a complex set of post-translational modifications of histones, also called histone code, and nucleosome remodeling.</text>
</comment>
<name>A0A0L8GLP6_OCTBM</name>
<keyword evidence="5" id="KW-0158">Chromosome</keyword>
<comment type="subcellular location">
    <subcellularLocation>
        <location evidence="3">Chromosome</location>
    </subcellularLocation>
    <subcellularLocation>
        <location evidence="2">Nucleus</location>
    </subcellularLocation>
</comment>
<accession>A0A0L8GLP6</accession>
<organism evidence="9">
    <name type="scientific">Octopus bimaculoides</name>
    <name type="common">California two-spotted octopus</name>
    <dbReference type="NCBI Taxonomy" id="37653"/>
    <lineage>
        <taxon>Eukaryota</taxon>
        <taxon>Metazoa</taxon>
        <taxon>Spiralia</taxon>
        <taxon>Lophotrochozoa</taxon>
        <taxon>Mollusca</taxon>
        <taxon>Cephalopoda</taxon>
        <taxon>Coleoidea</taxon>
        <taxon>Octopodiformes</taxon>
        <taxon>Octopoda</taxon>
        <taxon>Incirrata</taxon>
        <taxon>Octopodidae</taxon>
        <taxon>Octopus</taxon>
    </lineage>
</organism>
<keyword evidence="6" id="KW-0238">DNA-binding</keyword>
<evidence type="ECO:0000256" key="1">
    <source>
        <dbReference type="ARBA" id="ARBA00002001"/>
    </source>
</evidence>
<dbReference type="GO" id="GO:0046982">
    <property type="term" value="F:protein heterodimerization activity"/>
    <property type="evidence" value="ECO:0007669"/>
    <property type="project" value="InterPro"/>
</dbReference>
<dbReference type="GO" id="GO:0003677">
    <property type="term" value="F:DNA binding"/>
    <property type="evidence" value="ECO:0007669"/>
    <property type="project" value="UniProtKB-KW"/>
</dbReference>
<dbReference type="Gene3D" id="1.10.20.10">
    <property type="entry name" value="Histone, subunit A"/>
    <property type="match status" value="1"/>
</dbReference>
<evidence type="ECO:0000256" key="2">
    <source>
        <dbReference type="ARBA" id="ARBA00004123"/>
    </source>
</evidence>
<dbReference type="PANTHER" id="PTHR10484">
    <property type="entry name" value="HISTONE H4"/>
    <property type="match status" value="1"/>
</dbReference>
<reference evidence="9" key="1">
    <citation type="submission" date="2015-07" db="EMBL/GenBank/DDBJ databases">
        <title>MeaNS - Measles Nucleotide Surveillance Program.</title>
        <authorList>
            <person name="Tran T."/>
            <person name="Druce J."/>
        </authorList>
    </citation>
    <scope>NUCLEOTIDE SEQUENCE</scope>
    <source>
        <strain evidence="9">UCB-OBI-ISO-001</strain>
        <tissue evidence="9">Gonad</tissue>
    </source>
</reference>
<dbReference type="GO" id="GO:0030527">
    <property type="term" value="F:structural constituent of chromatin"/>
    <property type="evidence" value="ECO:0007669"/>
    <property type="project" value="InterPro"/>
</dbReference>
<protein>
    <submittedName>
        <fullName evidence="9">Uncharacterized protein</fullName>
    </submittedName>
</protein>
<evidence type="ECO:0000256" key="5">
    <source>
        <dbReference type="ARBA" id="ARBA00022454"/>
    </source>
</evidence>
<dbReference type="PRINTS" id="PR00623">
    <property type="entry name" value="HISTONEH4"/>
</dbReference>
<dbReference type="AlphaFoldDB" id="A0A0L8GLP6"/>
<comment type="similarity">
    <text evidence="4">Belongs to the histone H4 family.</text>
</comment>
<dbReference type="GO" id="GO:0000786">
    <property type="term" value="C:nucleosome"/>
    <property type="evidence" value="ECO:0007669"/>
    <property type="project" value="UniProtKB-KW"/>
</dbReference>
<dbReference type="InterPro" id="IPR001951">
    <property type="entry name" value="Histone_H4"/>
</dbReference>
<evidence type="ECO:0000256" key="8">
    <source>
        <dbReference type="ARBA" id="ARBA00023269"/>
    </source>
</evidence>
<keyword evidence="7" id="KW-0539">Nucleus</keyword>
<evidence type="ECO:0000256" key="6">
    <source>
        <dbReference type="ARBA" id="ARBA00023125"/>
    </source>
</evidence>
<dbReference type="InterPro" id="IPR009072">
    <property type="entry name" value="Histone-fold"/>
</dbReference>
<dbReference type="EMBL" id="KQ421281">
    <property type="protein sequence ID" value="KOF77868.1"/>
    <property type="molecule type" value="Genomic_DNA"/>
</dbReference>
<dbReference type="STRING" id="37653.A0A0L8GLP6"/>
<keyword evidence="8" id="KW-0544">Nucleosome core</keyword>
<evidence type="ECO:0000256" key="7">
    <source>
        <dbReference type="ARBA" id="ARBA00023242"/>
    </source>
</evidence>
<dbReference type="GO" id="GO:0005634">
    <property type="term" value="C:nucleus"/>
    <property type="evidence" value="ECO:0007669"/>
    <property type="project" value="UniProtKB-SubCell"/>
</dbReference>